<dbReference type="Pfam" id="PF22557">
    <property type="entry name" value="DuOB"/>
    <property type="match status" value="1"/>
</dbReference>
<organism evidence="2 3">
    <name type="scientific">Dysgonomonas macrotermitis</name>
    <dbReference type="NCBI Taxonomy" id="1346286"/>
    <lineage>
        <taxon>Bacteria</taxon>
        <taxon>Pseudomonadati</taxon>
        <taxon>Bacteroidota</taxon>
        <taxon>Bacteroidia</taxon>
        <taxon>Bacteroidales</taxon>
        <taxon>Dysgonomonadaceae</taxon>
        <taxon>Dysgonomonas</taxon>
    </lineage>
</organism>
<dbReference type="AlphaFoldDB" id="A0A1M4WM78"/>
<protein>
    <recommendedName>
        <fullName evidence="1">Dual OB-containing domain-containing protein</fullName>
    </recommendedName>
</protein>
<dbReference type="STRING" id="1346286.SAMN05444362_102261"/>
<dbReference type="RefSeq" id="WP_062176329.1">
    <property type="nucleotide sequence ID" value="NZ_BBXL01000002.1"/>
</dbReference>
<accession>A0A1M4WM78</accession>
<dbReference type="InterPro" id="IPR054335">
    <property type="entry name" value="DuOB_dom"/>
</dbReference>
<sequence length="209" mass="24212">MDVLVVSKTKMQHGICVGGVTANGNFVRLLDENGYHPDDSTNYEIRQVWEITYRNPNNPRSLPHSEDVCVISKRLKGILDEDITMIDFLNRRNVNIYQGSISNLFESKLQYTQNGAGFINRDDIPQNSVCFWIADRDINRSDYNGKIRYNYNDGSRRWGYNISYVGLSEPIDNIPQGTLIRMSLAHWWSPDDSDVEERCYLQLSGWYQT</sequence>
<keyword evidence="3" id="KW-1185">Reference proteome</keyword>
<name>A0A1M4WM78_9BACT</name>
<dbReference type="OrthoDB" id="1093445at2"/>
<feature type="domain" description="Dual OB-containing" evidence="1">
    <location>
        <begin position="1"/>
        <end position="206"/>
    </location>
</feature>
<evidence type="ECO:0000313" key="2">
    <source>
        <dbReference type="EMBL" id="SHE82305.1"/>
    </source>
</evidence>
<evidence type="ECO:0000259" key="1">
    <source>
        <dbReference type="Pfam" id="PF22557"/>
    </source>
</evidence>
<dbReference type="Proteomes" id="UP000184480">
    <property type="component" value="Unassembled WGS sequence"/>
</dbReference>
<dbReference type="EMBL" id="FQUC01000002">
    <property type="protein sequence ID" value="SHE82305.1"/>
    <property type="molecule type" value="Genomic_DNA"/>
</dbReference>
<evidence type="ECO:0000313" key="3">
    <source>
        <dbReference type="Proteomes" id="UP000184480"/>
    </source>
</evidence>
<gene>
    <name evidence="2" type="ORF">SAMN05444362_102261</name>
</gene>
<reference evidence="3" key="1">
    <citation type="submission" date="2016-11" db="EMBL/GenBank/DDBJ databases">
        <authorList>
            <person name="Varghese N."/>
            <person name="Submissions S."/>
        </authorList>
    </citation>
    <scope>NUCLEOTIDE SEQUENCE [LARGE SCALE GENOMIC DNA]</scope>
    <source>
        <strain evidence="3">DSM 27370</strain>
    </source>
</reference>
<proteinExistence type="predicted"/>